<evidence type="ECO:0000313" key="2">
    <source>
        <dbReference type="EMBL" id="OHX11222.1"/>
    </source>
</evidence>
<accession>A0A1S1WVC5</accession>
<dbReference type="OrthoDB" id="515952at2"/>
<keyword evidence="1" id="KW-0472">Membrane</keyword>
<dbReference type="Proteomes" id="UP000180280">
    <property type="component" value="Unassembled WGS sequence"/>
</dbReference>
<dbReference type="PANTHER" id="PTHR36109">
    <property type="entry name" value="MEMBRANE PROTEIN-RELATED"/>
    <property type="match status" value="1"/>
</dbReference>
<name>A0A1S1WVC5_9NEIS</name>
<evidence type="ECO:0000313" key="3">
    <source>
        <dbReference type="EMBL" id="OHX19202.1"/>
    </source>
</evidence>
<dbReference type="EMBL" id="MKCS01000002">
    <property type="protein sequence ID" value="OHX11222.1"/>
    <property type="molecule type" value="Genomic_DNA"/>
</dbReference>
<evidence type="ECO:0000256" key="1">
    <source>
        <dbReference type="SAM" id="Phobius"/>
    </source>
</evidence>
<comment type="caution">
    <text evidence="2">The sequence shown here is derived from an EMBL/GenBank/DDBJ whole genome shotgun (WGS) entry which is preliminary data.</text>
</comment>
<reference evidence="4 5" key="1">
    <citation type="submission" date="2016-09" db="EMBL/GenBank/DDBJ databases">
        <title>Chromobacterium muskegensis sp. nov., an insecticidal bacterium isolated from Sphagnum bogs.</title>
        <authorList>
            <person name="Sparks M.E."/>
            <person name="Blackburn M.B."/>
            <person name="Gundersen-Rindal D.E."/>
            <person name="Mitchell A."/>
            <person name="Farrar R."/>
            <person name="Kuhar D."/>
        </authorList>
    </citation>
    <scope>NUCLEOTIDE SEQUENCE [LARGE SCALE GENOMIC DNA]</scope>
    <source>
        <strain evidence="3 5">14B-1</strain>
        <strain evidence="2 4">37-2</strain>
    </source>
</reference>
<dbReference type="RefSeq" id="WP_071113796.1">
    <property type="nucleotide sequence ID" value="NZ_MKCS01000002.1"/>
</dbReference>
<gene>
    <name evidence="3" type="ORF">BI344_18745</name>
    <name evidence="2" type="ORF">BI347_16100</name>
</gene>
<dbReference type="InterPro" id="IPR052948">
    <property type="entry name" value="Low_temp-induced_all0457"/>
</dbReference>
<dbReference type="Proteomes" id="UP000180088">
    <property type="component" value="Unassembled WGS sequence"/>
</dbReference>
<evidence type="ECO:0000313" key="4">
    <source>
        <dbReference type="Proteomes" id="UP000180088"/>
    </source>
</evidence>
<proteinExistence type="predicted"/>
<keyword evidence="5" id="KW-1185">Reference proteome</keyword>
<protein>
    <submittedName>
        <fullName evidence="2">Permease</fullName>
    </submittedName>
</protein>
<feature type="transmembrane region" description="Helical" evidence="1">
    <location>
        <begin position="97"/>
        <end position="118"/>
    </location>
</feature>
<dbReference type="EMBL" id="MKCT01000041">
    <property type="protein sequence ID" value="OHX19202.1"/>
    <property type="molecule type" value="Genomic_DNA"/>
</dbReference>
<keyword evidence="1" id="KW-1133">Transmembrane helix</keyword>
<sequence length="167" mass="17399">MEHANLAVYVYNTHVEAEDAIRFLSKAGFDVKKLSVIGKGYHSEEHPVGFYTLGDKMKAWGSVGAFWGGLWGLLIAPAVFFLPGLGLVAMAGPVVSALVGALEGAVVVGGLSALGAALTKVGVSAEQAIKYETALKADKYVLVVHGGMEDVARAHSILDVSSGWKSA</sequence>
<organism evidence="2 4">
    <name type="scientific">Chromobacterium sphagni</name>
    <dbReference type="NCBI Taxonomy" id="1903179"/>
    <lineage>
        <taxon>Bacteria</taxon>
        <taxon>Pseudomonadati</taxon>
        <taxon>Pseudomonadota</taxon>
        <taxon>Betaproteobacteria</taxon>
        <taxon>Neisseriales</taxon>
        <taxon>Chromobacteriaceae</taxon>
        <taxon>Chromobacterium</taxon>
    </lineage>
</organism>
<keyword evidence="1" id="KW-0812">Transmembrane</keyword>
<dbReference type="AlphaFoldDB" id="A0A1S1WVC5"/>
<dbReference type="PANTHER" id="PTHR36109:SF2">
    <property type="entry name" value="MEMBRANE PROTEIN"/>
    <property type="match status" value="1"/>
</dbReference>
<dbReference type="STRING" id="1903179.BI347_16100"/>
<evidence type="ECO:0000313" key="5">
    <source>
        <dbReference type="Proteomes" id="UP000180280"/>
    </source>
</evidence>
<feature type="transmembrane region" description="Helical" evidence="1">
    <location>
        <begin position="65"/>
        <end position="91"/>
    </location>
</feature>